<dbReference type="Proteomes" id="UP000298763">
    <property type="component" value="Chromosome"/>
</dbReference>
<dbReference type="Gene3D" id="2.30.110.10">
    <property type="entry name" value="Electron Transport, Fmn-binding Protein, Chain A"/>
    <property type="match status" value="1"/>
</dbReference>
<sequence length="198" mass="21751">MQNIPSTIEDEETLRRVYDKPASPGALRKCLDHLDAHARHFIGLSPFLVIATSDGMASSDVSPRGGSAGHVIVLDDRHLLLPDLSGNNRLDSFYNILRFPWVGLLFFIPGMPETLRVNGRASICTSTELLKHCAGKRLPKAGLLVEVNEMFLHCSRSVELASLWEPESWPDTAALPSPSRIFSDHIRQSSQAAGIAAR</sequence>
<evidence type="ECO:0000313" key="5">
    <source>
        <dbReference type="Proteomes" id="UP000584325"/>
    </source>
</evidence>
<dbReference type="PANTHER" id="PTHR42815:SF2">
    <property type="entry name" value="FAD-BINDING, PUTATIVE (AFU_ORTHOLOGUE AFUA_6G07600)-RELATED"/>
    <property type="match status" value="1"/>
</dbReference>
<dbReference type="EMBL" id="JACHXS010000001">
    <property type="protein sequence ID" value="MBB3219528.1"/>
    <property type="molecule type" value="Genomic_DNA"/>
</dbReference>
<reference evidence="2 5" key="2">
    <citation type="submission" date="2020-08" db="EMBL/GenBank/DDBJ databases">
        <title>Genomic Encyclopedia of Type Strains, Phase III (KMG-III): the genomes of soil and plant-associated and newly described type strains.</title>
        <authorList>
            <person name="Whitman W."/>
        </authorList>
    </citation>
    <scope>NUCLEOTIDE SEQUENCE [LARGE SCALE GENOMIC DNA]</scope>
    <source>
        <strain evidence="2 5">CECT 7753</strain>
    </source>
</reference>
<evidence type="ECO:0000259" key="1">
    <source>
        <dbReference type="Pfam" id="PF01243"/>
    </source>
</evidence>
<dbReference type="AlphaFoldDB" id="A0A4P8HMG0"/>
<dbReference type="SUPFAM" id="SSF50475">
    <property type="entry name" value="FMN-binding split barrel"/>
    <property type="match status" value="1"/>
</dbReference>
<dbReference type="InterPro" id="IPR012349">
    <property type="entry name" value="Split_barrel_FMN-bd"/>
</dbReference>
<gene>
    <name evidence="3" type="ORF">FCL38_03590</name>
    <name evidence="2" type="ORF">FHS02_000315</name>
</gene>
<dbReference type="PANTHER" id="PTHR42815">
    <property type="entry name" value="FAD-BINDING, PUTATIVE (AFU_ORTHOLOGUE AFUA_6G07600)-RELATED"/>
    <property type="match status" value="1"/>
</dbReference>
<dbReference type="InterPro" id="IPR024029">
    <property type="entry name" value="Pyridox_Oxase_FMN-dep"/>
</dbReference>
<dbReference type="EMBL" id="CP040017">
    <property type="protein sequence ID" value="QCP09604.1"/>
    <property type="molecule type" value="Genomic_DNA"/>
</dbReference>
<accession>A0A4P8HMG0</accession>
<dbReference type="RefSeq" id="WP_137312491.1">
    <property type="nucleotide sequence ID" value="NZ_CP040017.1"/>
</dbReference>
<name>A0A4P8HMG0_9BURK</name>
<dbReference type="Proteomes" id="UP000584325">
    <property type="component" value="Unassembled WGS sequence"/>
</dbReference>
<evidence type="ECO:0000313" key="4">
    <source>
        <dbReference type="Proteomes" id="UP000298763"/>
    </source>
</evidence>
<evidence type="ECO:0000313" key="2">
    <source>
        <dbReference type="EMBL" id="MBB3219528.1"/>
    </source>
</evidence>
<proteinExistence type="predicted"/>
<organism evidence="2 5">
    <name type="scientific">Pseudoduganella umbonata</name>
    <dbReference type="NCBI Taxonomy" id="864828"/>
    <lineage>
        <taxon>Bacteria</taxon>
        <taxon>Pseudomonadati</taxon>
        <taxon>Pseudomonadota</taxon>
        <taxon>Betaproteobacteria</taxon>
        <taxon>Burkholderiales</taxon>
        <taxon>Oxalobacteraceae</taxon>
        <taxon>Telluria group</taxon>
        <taxon>Pseudoduganella</taxon>
    </lineage>
</organism>
<dbReference type="OrthoDB" id="9796486at2"/>
<evidence type="ECO:0000313" key="3">
    <source>
        <dbReference type="EMBL" id="QCP09604.1"/>
    </source>
</evidence>
<reference evidence="3 4" key="1">
    <citation type="submission" date="2019-05" db="EMBL/GenBank/DDBJ databases">
        <title>Draft Genome Sequences of Six Type Strains of the Genus Massilia.</title>
        <authorList>
            <person name="Miess H."/>
            <person name="Frediansyhah A."/>
            <person name="Gross H."/>
        </authorList>
    </citation>
    <scope>NUCLEOTIDE SEQUENCE [LARGE SCALE GENOMIC DNA]</scope>
    <source>
        <strain evidence="3 4">DSMZ 26121</strain>
    </source>
</reference>
<dbReference type="InterPro" id="IPR011576">
    <property type="entry name" value="Pyridox_Oxase_N"/>
</dbReference>
<keyword evidence="4" id="KW-1185">Reference proteome</keyword>
<protein>
    <submittedName>
        <fullName evidence="3">Pyridoxamine 5'-phosphate oxidase family protein</fullName>
    </submittedName>
</protein>
<feature type="domain" description="Pyridoxamine 5'-phosphate oxidase N-terminal" evidence="1">
    <location>
        <begin position="35"/>
        <end position="133"/>
    </location>
</feature>
<dbReference type="NCBIfam" id="TIGR04025">
    <property type="entry name" value="PPOX_FMN_DR2398"/>
    <property type="match status" value="1"/>
</dbReference>
<dbReference type="Pfam" id="PF01243">
    <property type="entry name" value="PNPOx_N"/>
    <property type="match status" value="1"/>
</dbReference>